<dbReference type="SMART" id="SM00214">
    <property type="entry name" value="VWC"/>
    <property type="match status" value="2"/>
</dbReference>
<keyword evidence="4 6" id="KW-1015">Disulfide bond</keyword>
<dbReference type="PROSITE" id="PS50184">
    <property type="entry name" value="VWFC_2"/>
    <property type="match status" value="2"/>
</dbReference>
<dbReference type="Gene3D" id="2.10.70.10">
    <property type="entry name" value="Complement Module, domain 1"/>
    <property type="match status" value="1"/>
</dbReference>
<comment type="caution">
    <text evidence="11">The sequence shown here is derived from an EMBL/GenBank/DDBJ whole genome shotgun (WGS) entry which is preliminary data.</text>
</comment>
<reference evidence="11 12" key="1">
    <citation type="journal article" date="2020" name="Nature">
        <title>Six reference-quality genomes reveal evolution of bat adaptations.</title>
        <authorList>
            <person name="Jebb D."/>
            <person name="Huang Z."/>
            <person name="Pippel M."/>
            <person name="Hughes G.M."/>
            <person name="Lavrichenko K."/>
            <person name="Devanna P."/>
            <person name="Winkler S."/>
            <person name="Jermiin L.S."/>
            <person name="Skirmuntt E.C."/>
            <person name="Katzourakis A."/>
            <person name="Burkitt-Gray L."/>
            <person name="Ray D.A."/>
            <person name="Sullivan K.A.M."/>
            <person name="Roscito J.G."/>
            <person name="Kirilenko B.M."/>
            <person name="Davalos L.M."/>
            <person name="Corthals A.P."/>
            <person name="Power M.L."/>
            <person name="Jones G."/>
            <person name="Ransome R.D."/>
            <person name="Dechmann D.K.N."/>
            <person name="Locatelli A.G."/>
            <person name="Puechmaille S.J."/>
            <person name="Fedrigo O."/>
            <person name="Jarvis E.D."/>
            <person name="Hiller M."/>
            <person name="Vernes S.C."/>
            <person name="Myers E.W."/>
            <person name="Teeling E.C."/>
        </authorList>
    </citation>
    <scope>NUCLEOTIDE SEQUENCE [LARGE SCALE GENOMIC DNA]</scope>
    <source>
        <strain evidence="11">MRouAeg1</strain>
        <tissue evidence="11">Muscle</tissue>
    </source>
</reference>
<feature type="disulfide bond" evidence="6">
    <location>
        <begin position="485"/>
        <end position="535"/>
    </location>
</feature>
<dbReference type="SMART" id="SM00832">
    <property type="entry name" value="C8"/>
    <property type="match status" value="1"/>
</dbReference>
<dbReference type="SMART" id="SM00041">
    <property type="entry name" value="CT"/>
    <property type="match status" value="1"/>
</dbReference>
<comment type="caution">
    <text evidence="6">Lacks conserved residue(s) required for the propagation of feature annotation.</text>
</comment>
<evidence type="ECO:0000256" key="6">
    <source>
        <dbReference type="PROSITE-ProRule" id="PRU00039"/>
    </source>
</evidence>
<keyword evidence="5" id="KW-0325">Glycoprotein</keyword>
<keyword evidence="3" id="KW-0677">Repeat</keyword>
<dbReference type="InterPro" id="IPR001007">
    <property type="entry name" value="VWF_dom"/>
</dbReference>
<evidence type="ECO:0000259" key="10">
    <source>
        <dbReference type="PROSITE" id="PS51233"/>
    </source>
</evidence>
<evidence type="ECO:0000256" key="3">
    <source>
        <dbReference type="ARBA" id="ARBA00022737"/>
    </source>
</evidence>
<dbReference type="Pfam" id="PF00093">
    <property type="entry name" value="VWC"/>
    <property type="match status" value="1"/>
</dbReference>
<dbReference type="Proteomes" id="UP000593571">
    <property type="component" value="Unassembled WGS sequence"/>
</dbReference>
<proteinExistence type="predicted"/>
<dbReference type="EMBL" id="JACASE010000005">
    <property type="protein sequence ID" value="KAF6466171.1"/>
    <property type="molecule type" value="Genomic_DNA"/>
</dbReference>
<dbReference type="InterPro" id="IPR050780">
    <property type="entry name" value="Mucin_vWF_Thrombospondin_sf"/>
</dbReference>
<dbReference type="InterPro" id="IPR014853">
    <property type="entry name" value="VWF/SSPO/ZAN-like_Cys-rich_dom"/>
</dbReference>
<evidence type="ECO:0000256" key="4">
    <source>
        <dbReference type="ARBA" id="ARBA00023157"/>
    </source>
</evidence>
<keyword evidence="12" id="KW-1185">Reference proteome</keyword>
<evidence type="ECO:0000256" key="5">
    <source>
        <dbReference type="ARBA" id="ARBA00023180"/>
    </source>
</evidence>
<dbReference type="InterPro" id="IPR006208">
    <property type="entry name" value="Glyco_hormone_CN"/>
</dbReference>
<feature type="domain" description="VWFC" evidence="9">
    <location>
        <begin position="334"/>
        <end position="401"/>
    </location>
</feature>
<feature type="region of interest" description="Disordered" evidence="7">
    <location>
        <begin position="69"/>
        <end position="89"/>
    </location>
</feature>
<evidence type="ECO:0000256" key="7">
    <source>
        <dbReference type="SAM" id="MobiDB-lite"/>
    </source>
</evidence>
<dbReference type="PROSITE" id="PS01208">
    <property type="entry name" value="VWFC_1"/>
    <property type="match status" value="2"/>
</dbReference>
<dbReference type="Pfam" id="PF00007">
    <property type="entry name" value="Cys_knot"/>
    <property type="match status" value="1"/>
</dbReference>
<sequence length="598" mass="63628">MYVTIPEIGVQVMFSGLIFSVEVPFSKFANNTEGQCGTCTNDQKDECRLPGGAVVSSCSDMSGHWKVTDPNQPSCDGPPPAPSTVVPKTSPPQCLPSPICLLILSEVFKQCHGVIPPQPYYQGCVFDHCHVNDPQVVCSGLELYATLCASHGTCVDWRGWTNHTCPLACPANKVYRPCGPSSPSYCYGSDSAGLAALQDAGPISEGCFCPEGMTLFSTNVDICVPAGCHSCLGPHGEPVEPGHTVTVDCQECTCDGVARTLRCRTQPCPPPPVCPELGLVPMPAAPQAGQCCPQYSCVCNTSYCPAPADCPEGSRQLLAYEEGACCPRQNCSWTVCSVNGTVYQPGAVVSSSPCETCRCQVPSGPLSGTFVINCETQTCSTDCPVGFEYRALDGQCCGRCVQVACVTNGSDSSVRLFQPGESWSDPGDRCVTHECEKHQDALVVVSMRQACPPRSCPEEQARLSEDGCCWLCPQPQPQLQNRSSCAVYHNHTVVQLENCSSAEPVSLAYCQGSCGDGTSAYSPEAGARQHQCQCCQELRTVPRTVTLHCADGSRRTFRYSQVEECGCVGLRCEAPGGLGLTHSQDAGRWSRGALLPAA</sequence>
<feature type="domain" description="VWFD" evidence="10">
    <location>
        <begin position="1"/>
        <end position="76"/>
    </location>
</feature>
<dbReference type="InterPro" id="IPR036084">
    <property type="entry name" value="Ser_inhib-like_sf"/>
</dbReference>
<protein>
    <submittedName>
        <fullName evidence="11">Uncharacterized protein</fullName>
    </submittedName>
</protein>
<evidence type="ECO:0000256" key="2">
    <source>
        <dbReference type="ARBA" id="ARBA00022525"/>
    </source>
</evidence>
<feature type="domain" description="CTCK" evidence="8">
    <location>
        <begin position="485"/>
        <end position="573"/>
    </location>
</feature>
<dbReference type="SUPFAM" id="SSF57567">
    <property type="entry name" value="Serine protease inhibitors"/>
    <property type="match status" value="1"/>
</dbReference>
<dbReference type="InterPro" id="IPR006207">
    <property type="entry name" value="Cys_knot_C"/>
</dbReference>
<gene>
    <name evidence="11" type="ORF">HJG63_011448</name>
</gene>
<organism evidence="11 12">
    <name type="scientific">Rousettus aegyptiacus</name>
    <name type="common">Egyptian fruit bat</name>
    <name type="synonym">Pteropus aegyptiacus</name>
    <dbReference type="NCBI Taxonomy" id="9407"/>
    <lineage>
        <taxon>Eukaryota</taxon>
        <taxon>Metazoa</taxon>
        <taxon>Chordata</taxon>
        <taxon>Craniata</taxon>
        <taxon>Vertebrata</taxon>
        <taxon>Euteleostomi</taxon>
        <taxon>Mammalia</taxon>
        <taxon>Eutheria</taxon>
        <taxon>Laurasiatheria</taxon>
        <taxon>Chiroptera</taxon>
        <taxon>Yinpterochiroptera</taxon>
        <taxon>Pteropodoidea</taxon>
        <taxon>Pteropodidae</taxon>
        <taxon>Rousettinae</taxon>
        <taxon>Rousettus</taxon>
    </lineage>
</organism>
<evidence type="ECO:0000259" key="9">
    <source>
        <dbReference type="PROSITE" id="PS50184"/>
    </source>
</evidence>
<dbReference type="PANTHER" id="PTHR11339">
    <property type="entry name" value="EXTRACELLULAR MATRIX GLYCOPROTEIN RELATED"/>
    <property type="match status" value="1"/>
</dbReference>
<dbReference type="Pfam" id="PF08742">
    <property type="entry name" value="C8"/>
    <property type="match status" value="1"/>
</dbReference>
<evidence type="ECO:0000259" key="8">
    <source>
        <dbReference type="PROSITE" id="PS01225"/>
    </source>
</evidence>
<dbReference type="PROSITE" id="PS01185">
    <property type="entry name" value="CTCK_1"/>
    <property type="match status" value="1"/>
</dbReference>
<name>A0A7J8H279_ROUAE</name>
<dbReference type="InterPro" id="IPR001846">
    <property type="entry name" value="VWF_type-D"/>
</dbReference>
<dbReference type="Gene3D" id="2.10.25.10">
    <property type="entry name" value="Laminin"/>
    <property type="match status" value="1"/>
</dbReference>
<accession>A0A7J8H279</accession>
<evidence type="ECO:0000313" key="12">
    <source>
        <dbReference type="Proteomes" id="UP000593571"/>
    </source>
</evidence>
<feature type="domain" description="VWFC" evidence="9">
    <location>
        <begin position="229"/>
        <end position="298"/>
    </location>
</feature>
<comment type="subcellular location">
    <subcellularLocation>
        <location evidence="1">Secreted</location>
    </subcellularLocation>
</comment>
<dbReference type="SUPFAM" id="SSF57603">
    <property type="entry name" value="FnI-like domain"/>
    <property type="match status" value="1"/>
</dbReference>
<keyword evidence="2" id="KW-0964">Secreted</keyword>
<dbReference type="PANTHER" id="PTHR11339:SF401">
    <property type="entry name" value="MUCIN-5AC"/>
    <property type="match status" value="1"/>
</dbReference>
<evidence type="ECO:0000313" key="11">
    <source>
        <dbReference type="EMBL" id="KAF6466171.1"/>
    </source>
</evidence>
<dbReference type="PROSITE" id="PS01225">
    <property type="entry name" value="CTCK_2"/>
    <property type="match status" value="1"/>
</dbReference>
<evidence type="ECO:0000256" key="1">
    <source>
        <dbReference type="ARBA" id="ARBA00004613"/>
    </source>
</evidence>
<dbReference type="GO" id="GO:0005576">
    <property type="term" value="C:extracellular region"/>
    <property type="evidence" value="ECO:0007669"/>
    <property type="project" value="UniProtKB-SubCell"/>
</dbReference>
<dbReference type="PROSITE" id="PS51233">
    <property type="entry name" value="VWFD"/>
    <property type="match status" value="1"/>
</dbReference>
<dbReference type="AlphaFoldDB" id="A0A7J8H279"/>
<dbReference type="Pfam" id="PF00094">
    <property type="entry name" value="VWD"/>
    <property type="match status" value="1"/>
</dbReference>